<evidence type="ECO:0000313" key="3">
    <source>
        <dbReference type="Proteomes" id="UP000215005"/>
    </source>
</evidence>
<feature type="transmembrane region" description="Helical" evidence="1">
    <location>
        <begin position="48"/>
        <end position="72"/>
    </location>
</feature>
<dbReference type="Proteomes" id="UP000215005">
    <property type="component" value="Chromosome"/>
</dbReference>
<organism evidence="2 3">
    <name type="scientific">Nocardiopsis gilva YIM 90087</name>
    <dbReference type="NCBI Taxonomy" id="1235441"/>
    <lineage>
        <taxon>Bacteria</taxon>
        <taxon>Bacillati</taxon>
        <taxon>Actinomycetota</taxon>
        <taxon>Actinomycetes</taxon>
        <taxon>Streptosporangiales</taxon>
        <taxon>Nocardiopsidaceae</taxon>
        <taxon>Nocardiopsis</taxon>
    </lineage>
</organism>
<keyword evidence="1" id="KW-0472">Membrane</keyword>
<dbReference type="EMBL" id="CP022753">
    <property type="protein sequence ID" value="ASU82627.1"/>
    <property type="molecule type" value="Genomic_DNA"/>
</dbReference>
<proteinExistence type="predicted"/>
<dbReference type="RefSeq" id="WP_017620058.1">
    <property type="nucleotide sequence ID" value="NZ_CP022753.1"/>
</dbReference>
<evidence type="ECO:0000313" key="2">
    <source>
        <dbReference type="EMBL" id="ASU82627.1"/>
    </source>
</evidence>
<keyword evidence="1" id="KW-0812">Transmembrane</keyword>
<evidence type="ECO:0000256" key="1">
    <source>
        <dbReference type="SAM" id="Phobius"/>
    </source>
</evidence>
<keyword evidence="3" id="KW-1185">Reference proteome</keyword>
<keyword evidence="1" id="KW-1133">Transmembrane helix</keyword>
<reference evidence="2 3" key="1">
    <citation type="submission" date="2017-08" db="EMBL/GenBank/DDBJ databases">
        <title>The complete genome sequence of Nocardiopsis gilva YIM 90087.</title>
        <authorList>
            <person name="Yin M."/>
            <person name="Tang S."/>
        </authorList>
    </citation>
    <scope>NUCLEOTIDE SEQUENCE [LARGE SCALE GENOMIC DNA]</scope>
    <source>
        <strain evidence="2 3">YIM 90087</strain>
    </source>
</reference>
<dbReference type="KEGG" id="ngv:CDO52_07370"/>
<gene>
    <name evidence="2" type="ORF">CDO52_07370</name>
</gene>
<protein>
    <submittedName>
        <fullName evidence="2">Uncharacterized protein</fullName>
    </submittedName>
</protein>
<feature type="transmembrane region" description="Helical" evidence="1">
    <location>
        <begin position="133"/>
        <end position="156"/>
    </location>
</feature>
<feature type="transmembrane region" description="Helical" evidence="1">
    <location>
        <begin position="79"/>
        <end position="99"/>
    </location>
</feature>
<feature type="transmembrane region" description="Helical" evidence="1">
    <location>
        <begin position="12"/>
        <end position="33"/>
    </location>
</feature>
<dbReference type="AlphaFoldDB" id="A0A223S3H3"/>
<accession>A0A223S3H3</accession>
<sequence length="167" mass="18166">MPGTLIAARIMMFILGGIGLVLAGSSAVLLWGASASWGGRHGFFFPPLFFLVLFLVTVTYAVTCIGLAALMGRRRSRSLWILLVILHGGVALLFLWGWAGGEGAPSLAFFPVMMVYGVIEQRLGLPYFFPWEWVNAVGAPLLFVLLTVVVLGLLFVKPSRVYYRGGD</sequence>
<name>A0A223S3H3_9ACTN</name>